<dbReference type="Gene3D" id="3.10.105.10">
    <property type="entry name" value="Dipeptide-binding Protein, Domain 3"/>
    <property type="match status" value="1"/>
</dbReference>
<feature type="region of interest" description="Disordered" evidence="1">
    <location>
        <begin position="23"/>
        <end position="54"/>
    </location>
</feature>
<gene>
    <name evidence="4" type="ORF">DWB68_02510</name>
</gene>
<name>A0A399JH46_9MICC</name>
<evidence type="ECO:0000256" key="2">
    <source>
        <dbReference type="SAM" id="SignalP"/>
    </source>
</evidence>
<dbReference type="CDD" id="cd08501">
    <property type="entry name" value="PBP2_Lpqw"/>
    <property type="match status" value="1"/>
</dbReference>
<dbReference type="AlphaFoldDB" id="A0A399JH46"/>
<dbReference type="SUPFAM" id="SSF53850">
    <property type="entry name" value="Periplasmic binding protein-like II"/>
    <property type="match status" value="1"/>
</dbReference>
<comment type="caution">
    <text evidence="4">The sequence shown here is derived from an EMBL/GenBank/DDBJ whole genome shotgun (WGS) entry which is preliminary data.</text>
</comment>
<sequence length="615" mass="65574">MRLKRIPLAVAAGAVAALALASCSPGGPSTPSSSGSASGSASSSGSAAPEQAAQIDGSGKLDLKDIQTQDGELKVSVGSTEFGGYNTLTPATYDTYSSSISALYGSGFFYFGTDGKVIPNTTLGTAEVVTDNPLQIKYTINKDAVWSDGTPITVADAVLAWGSQNASLLGADGKTPVFNNVSGDLVQLVPKGPEGDVSGKEFTVTYKEPNLDWKLQTFMAQPAHVVAKQAGMSIEDLVAALRAQDKDKLAKAGAFWSTGWNKGAGQLPAADLNVSSGPYILDSWQKGQSVTLVPNPKYWGPKAGVSKLTFRFVDSGAMVQALQNKDLDVMSPQPTLDTLKQLEALGASVKIIKGDTMTWEHVDFNFAGTSVFKDDVNLRKAFAMCIPREQIVEQLIKPLNPEAKVLNSRVSFPGDELYDRVVKDAYPAADYDKVNVEGAKKLVDESSAKKTNGKVTVRIGYNAPNPRRANEVQLIKASCDQAGFDVKDISAEGFSAEGGPVTKNDYDAFLFAWAGSGQLTSDSNIYMTGMPQNYGKYSNAEVDKQLTITKTTMDLTKHGDALLGAEKQLWTDMFSVPIFQHPGIDAAGSDVTNVIHTNTQDGITWNADQWQRVAK</sequence>
<protein>
    <submittedName>
        <fullName evidence="4">ABC transporter family substrate-binding protein</fullName>
    </submittedName>
</protein>
<dbReference type="GO" id="GO:0042597">
    <property type="term" value="C:periplasmic space"/>
    <property type="evidence" value="ECO:0007669"/>
    <property type="project" value="UniProtKB-ARBA"/>
</dbReference>
<dbReference type="PANTHER" id="PTHR30290:SF65">
    <property type="entry name" value="MONOACYL PHOSPHATIDYLINOSITOL TETRAMANNOSIDE-BINDING PROTEIN LPQW-RELATED"/>
    <property type="match status" value="1"/>
</dbReference>
<accession>A0A399JH46</accession>
<keyword evidence="5" id="KW-1185">Reference proteome</keyword>
<feature type="compositionally biased region" description="Low complexity" evidence="1">
    <location>
        <begin position="23"/>
        <end position="49"/>
    </location>
</feature>
<reference evidence="4 5" key="1">
    <citation type="submission" date="2018-07" db="EMBL/GenBank/DDBJ databases">
        <title>Arthrobacter sp. nov., isolated from raw cow's milk with high bacterial count.</title>
        <authorList>
            <person name="Hahne J."/>
            <person name="Isele D."/>
            <person name="Lipski A."/>
        </authorList>
    </citation>
    <scope>NUCLEOTIDE SEQUENCE [LARGE SCALE GENOMIC DNA]</scope>
    <source>
        <strain evidence="4 5">JZ R-35</strain>
    </source>
</reference>
<evidence type="ECO:0000313" key="5">
    <source>
        <dbReference type="Proteomes" id="UP000265419"/>
    </source>
</evidence>
<dbReference type="PROSITE" id="PS51257">
    <property type="entry name" value="PROKAR_LIPOPROTEIN"/>
    <property type="match status" value="1"/>
</dbReference>
<organism evidence="4 5">
    <name type="scientific">Galactobacter valiniphilus</name>
    <dbReference type="NCBI Taxonomy" id="2676122"/>
    <lineage>
        <taxon>Bacteria</taxon>
        <taxon>Bacillati</taxon>
        <taxon>Actinomycetota</taxon>
        <taxon>Actinomycetes</taxon>
        <taxon>Micrococcales</taxon>
        <taxon>Micrococcaceae</taxon>
        <taxon>Galactobacter</taxon>
    </lineage>
</organism>
<feature type="signal peptide" evidence="2">
    <location>
        <begin position="1"/>
        <end position="21"/>
    </location>
</feature>
<dbReference type="PIRSF" id="PIRSF002741">
    <property type="entry name" value="MppA"/>
    <property type="match status" value="1"/>
</dbReference>
<dbReference type="InterPro" id="IPR039424">
    <property type="entry name" value="SBP_5"/>
</dbReference>
<feature type="domain" description="Solute-binding protein family 5" evidence="3">
    <location>
        <begin position="127"/>
        <end position="527"/>
    </location>
</feature>
<evidence type="ECO:0000259" key="3">
    <source>
        <dbReference type="Pfam" id="PF00496"/>
    </source>
</evidence>
<dbReference type="Gene3D" id="3.90.76.10">
    <property type="entry name" value="Dipeptide-binding Protein, Domain 1"/>
    <property type="match status" value="1"/>
</dbReference>
<dbReference type="Proteomes" id="UP000265419">
    <property type="component" value="Unassembled WGS sequence"/>
</dbReference>
<dbReference type="GO" id="GO:0015833">
    <property type="term" value="P:peptide transport"/>
    <property type="evidence" value="ECO:0007669"/>
    <property type="project" value="TreeGrafter"/>
</dbReference>
<dbReference type="GO" id="GO:1904680">
    <property type="term" value="F:peptide transmembrane transporter activity"/>
    <property type="evidence" value="ECO:0007669"/>
    <property type="project" value="TreeGrafter"/>
</dbReference>
<dbReference type="Pfam" id="PF00496">
    <property type="entry name" value="SBP_bac_5"/>
    <property type="match status" value="1"/>
</dbReference>
<dbReference type="Gene3D" id="3.40.190.10">
    <property type="entry name" value="Periplasmic binding protein-like II"/>
    <property type="match status" value="1"/>
</dbReference>
<dbReference type="InterPro" id="IPR030678">
    <property type="entry name" value="Peptide/Ni-bd"/>
</dbReference>
<dbReference type="PANTHER" id="PTHR30290">
    <property type="entry name" value="PERIPLASMIC BINDING COMPONENT OF ABC TRANSPORTER"/>
    <property type="match status" value="1"/>
</dbReference>
<keyword evidence="2" id="KW-0732">Signal</keyword>
<dbReference type="GO" id="GO:0043190">
    <property type="term" value="C:ATP-binding cassette (ABC) transporter complex"/>
    <property type="evidence" value="ECO:0007669"/>
    <property type="project" value="InterPro"/>
</dbReference>
<dbReference type="InterPro" id="IPR000914">
    <property type="entry name" value="SBP_5_dom"/>
</dbReference>
<feature type="chain" id="PRO_5039626203" evidence="2">
    <location>
        <begin position="22"/>
        <end position="615"/>
    </location>
</feature>
<dbReference type="EMBL" id="QQXK01000003">
    <property type="protein sequence ID" value="RII43492.1"/>
    <property type="molecule type" value="Genomic_DNA"/>
</dbReference>
<evidence type="ECO:0000256" key="1">
    <source>
        <dbReference type="SAM" id="MobiDB-lite"/>
    </source>
</evidence>
<proteinExistence type="predicted"/>
<dbReference type="RefSeq" id="WP_119423558.1">
    <property type="nucleotide sequence ID" value="NZ_QQXK01000003.1"/>
</dbReference>
<evidence type="ECO:0000313" key="4">
    <source>
        <dbReference type="EMBL" id="RII43492.1"/>
    </source>
</evidence>